<gene>
    <name evidence="4" type="primary">RvY_17386</name>
    <name evidence="4" type="synonym">RvY_17386.1</name>
    <name evidence="4" type="ORF">RvY_17386-1</name>
</gene>
<keyword evidence="2 3" id="KW-0802">TPR repeat</keyword>
<keyword evidence="5" id="KW-1185">Reference proteome</keyword>
<dbReference type="Pfam" id="PF13432">
    <property type="entry name" value="TPR_16"/>
    <property type="match status" value="1"/>
</dbReference>
<comment type="caution">
    <text evidence="4">The sequence shown here is derived from an EMBL/GenBank/DDBJ whole genome shotgun (WGS) entry which is preliminary data.</text>
</comment>
<dbReference type="InterPro" id="IPR011990">
    <property type="entry name" value="TPR-like_helical_dom_sf"/>
</dbReference>
<evidence type="ECO:0000256" key="1">
    <source>
        <dbReference type="ARBA" id="ARBA00022737"/>
    </source>
</evidence>
<reference evidence="4 5" key="1">
    <citation type="journal article" date="2016" name="Nat. Commun.">
        <title>Extremotolerant tardigrade genome and improved radiotolerance of human cultured cells by tardigrade-unique protein.</title>
        <authorList>
            <person name="Hashimoto T."/>
            <person name="Horikawa D.D."/>
            <person name="Saito Y."/>
            <person name="Kuwahara H."/>
            <person name="Kozuka-Hata H."/>
            <person name="Shin-I T."/>
            <person name="Minakuchi Y."/>
            <person name="Ohishi K."/>
            <person name="Motoyama A."/>
            <person name="Aizu T."/>
            <person name="Enomoto A."/>
            <person name="Kondo K."/>
            <person name="Tanaka S."/>
            <person name="Hara Y."/>
            <person name="Koshikawa S."/>
            <person name="Sagara H."/>
            <person name="Miura T."/>
            <person name="Yokobori S."/>
            <person name="Miyagawa K."/>
            <person name="Suzuki Y."/>
            <person name="Kubo T."/>
            <person name="Oyama M."/>
            <person name="Kohara Y."/>
            <person name="Fujiyama A."/>
            <person name="Arakawa K."/>
            <person name="Katayama T."/>
            <person name="Toyoda A."/>
            <person name="Kunieda T."/>
        </authorList>
    </citation>
    <scope>NUCLEOTIDE SEQUENCE [LARGE SCALE GENOMIC DNA]</scope>
    <source>
        <strain evidence="4 5">YOKOZUNA-1</strain>
    </source>
</reference>
<dbReference type="InterPro" id="IPR019734">
    <property type="entry name" value="TPR_rpt"/>
</dbReference>
<dbReference type="EMBL" id="BDGG01000015">
    <property type="protein sequence ID" value="GAV07563.1"/>
    <property type="molecule type" value="Genomic_DNA"/>
</dbReference>
<dbReference type="OrthoDB" id="421075at2759"/>
<dbReference type="PANTHER" id="PTHR15704:SF7">
    <property type="entry name" value="SUPERKILLER COMPLEX PROTEIN 3"/>
    <property type="match status" value="1"/>
</dbReference>
<keyword evidence="1" id="KW-0677">Repeat</keyword>
<dbReference type="SMART" id="SM00028">
    <property type="entry name" value="TPR"/>
    <property type="match status" value="7"/>
</dbReference>
<dbReference type="PROSITE" id="PS50005">
    <property type="entry name" value="TPR"/>
    <property type="match status" value="2"/>
</dbReference>
<feature type="repeat" description="TPR" evidence="3">
    <location>
        <begin position="38"/>
        <end position="71"/>
    </location>
</feature>
<evidence type="ECO:0000313" key="5">
    <source>
        <dbReference type="Proteomes" id="UP000186922"/>
    </source>
</evidence>
<dbReference type="Pfam" id="PF13181">
    <property type="entry name" value="TPR_8"/>
    <property type="match status" value="1"/>
</dbReference>
<dbReference type="GO" id="GO:0006401">
    <property type="term" value="P:RNA catabolic process"/>
    <property type="evidence" value="ECO:0007669"/>
    <property type="project" value="InterPro"/>
</dbReference>
<accession>A0A1D1W460</accession>
<dbReference type="GO" id="GO:0055087">
    <property type="term" value="C:Ski complex"/>
    <property type="evidence" value="ECO:0007669"/>
    <property type="project" value="InterPro"/>
</dbReference>
<organism evidence="4 5">
    <name type="scientific">Ramazzottius varieornatus</name>
    <name type="common">Water bear</name>
    <name type="synonym">Tardigrade</name>
    <dbReference type="NCBI Taxonomy" id="947166"/>
    <lineage>
        <taxon>Eukaryota</taxon>
        <taxon>Metazoa</taxon>
        <taxon>Ecdysozoa</taxon>
        <taxon>Tardigrada</taxon>
        <taxon>Eutardigrada</taxon>
        <taxon>Parachela</taxon>
        <taxon>Hypsibioidea</taxon>
        <taxon>Ramazzottiidae</taxon>
        <taxon>Ramazzottius</taxon>
    </lineage>
</organism>
<proteinExistence type="predicted"/>
<dbReference type="InterPro" id="IPR039226">
    <property type="entry name" value="Ski3/TTC37"/>
</dbReference>
<dbReference type="SUPFAM" id="SSF48452">
    <property type="entry name" value="TPR-like"/>
    <property type="match status" value="3"/>
</dbReference>
<evidence type="ECO:0000313" key="4">
    <source>
        <dbReference type="EMBL" id="GAV07563.1"/>
    </source>
</evidence>
<dbReference type="STRING" id="947166.A0A1D1W460"/>
<sequence length="1291" mass="148745">MGEIKVRLKRVKELIDSHEWQRAYDIVDRILGEDSGNTMARVMMGKTAIELDKPEKAIECFRFAVKSQPDSMPGWQGIIAYFNKYQPEVMANDELLEAYRRMLESIGNDEKLQVKIIEMLRGYTQQLILKGSTEGLQDALLRLIDLTGDGQAFKEARVDARQKLIRLMLPKKYEVDLRELEPSQLELLLKTFHDLLSEFDQTSLDQHFPQEHLNTLLRLDRTSDAVRVARDYCDRFGTAFAASVIYMAVLCRALQTGTVSNQDRPDWSYQDQVALEDKQHPLVRIGKAFQAFVERNYEKSADLLDKALSNAKGIPSLPAVYTTPLLTSLSVLAKKYLGVSLVCASASDESVVKGRDLLEEVKKDLKDQQVYFFLGHAQVQLADLRSAEKALNEGRKVLEGDHDAMLLLSGLEADIALTRKDYTTAEVQSEKAQLVDEKNYILHYVFFRSLWDTERRDPRRCIAHLLRSIELYPNFAINHIFLAFWKWKGEDDTEVAKEEYELAYKLQPNDPRIIRAYTDFCTINHQDERAMTILRDSLTSFLQKPEDVRWITLRLALLCYRNRLWNECVNNIRLVLRQNPDDRLVQEFLADALTFRGNYWSALGTFDSVVQMAEERKAALPEYSLYRRATLKQMLQMGEEAEEDFILLQKESSWFQDMCLISMAQIEISKAGDAFRQCIPSVGAQCCQKAVDLLTKSVSLNSESTLVWSLIGDACLLMRFVKPGPSAPTLLVDHSIWDGLKQGEKVQLNVRQLLYWATVCYSVAIELKRTSARLWERLAVSYFYLARRVASAGDAAACEQWTKRSLMAVREMLQRNPYNPWLWRTAGLVVSFSSEDRTRGFRYYTKSIELFRRYELSPTIVAESWAAMGFIFLNQKKNMAAYEMLSKAQNANPDLPEAWLGMAWCAEQAGQYLEAMDLCRHTCLLSPTRHPMRRYAEWVLWMLHEKTIDRGDRYDLIVRSEALPTTTDYLLRYKHMWNEDERISTLLSLLLEWDGKHKSALEVSLRALKVMENSEERLEEEGLVRWNMAKLNTARLQCEVGQFEEALQLLQTVDAEPTLATILLLAVVHWRLKNFEDAASTLEVAVDMLPQDDDKARRSIQVCIAAAHLYGGNQEEAMNTVHTILRKQAEEPRMSEVVLKLNLVKALASEKVTWFDTAWFAPANWQSLLFNLSTLFLSALLEEDEKLREGEMQRLIHLAPSRADFRILHNLSVLEISATDEPNTLLDELMYIVENSHYKLCFTFWNRIISLMRRSIPEGSSQNTPSVVITLQKALHLFPDTDFWREQLSNT</sequence>
<evidence type="ECO:0000256" key="3">
    <source>
        <dbReference type="PROSITE-ProRule" id="PRU00339"/>
    </source>
</evidence>
<dbReference type="Gene3D" id="1.25.40.10">
    <property type="entry name" value="Tetratricopeptide repeat domain"/>
    <property type="match status" value="4"/>
</dbReference>
<dbReference type="Proteomes" id="UP000186922">
    <property type="component" value="Unassembled WGS sequence"/>
</dbReference>
<dbReference type="PANTHER" id="PTHR15704">
    <property type="entry name" value="SUPERKILLER 3 PROTEIN-RELATED"/>
    <property type="match status" value="1"/>
</dbReference>
<evidence type="ECO:0000256" key="2">
    <source>
        <dbReference type="ARBA" id="ARBA00022803"/>
    </source>
</evidence>
<protein>
    <submittedName>
        <fullName evidence="4">Uncharacterized protein</fullName>
    </submittedName>
</protein>
<feature type="repeat" description="TPR" evidence="3">
    <location>
        <begin position="862"/>
        <end position="895"/>
    </location>
</feature>
<name>A0A1D1W460_RAMVA</name>